<gene>
    <name evidence="1" type="ORF">OG549_00650</name>
</gene>
<proteinExistence type="predicted"/>
<dbReference type="AlphaFoldDB" id="A0AAU2UWC8"/>
<organism evidence="1">
    <name type="scientific">Streptomyces sp. NBC_00003</name>
    <dbReference type="NCBI Taxonomy" id="2903608"/>
    <lineage>
        <taxon>Bacteria</taxon>
        <taxon>Bacillati</taxon>
        <taxon>Actinomycetota</taxon>
        <taxon>Actinomycetes</taxon>
        <taxon>Kitasatosporales</taxon>
        <taxon>Streptomycetaceae</taxon>
        <taxon>Streptomyces</taxon>
    </lineage>
</organism>
<sequence>MFGRKREDPQIAPVPWDTEGGFVVGDVVRPAAFRQKGLTGRRAVRMSVTLGGVRYFAAAAFVEQRAPEVRSYELYDATQAQSLLCTIAPVSGDGGGERYQVRDQAGQELGLVFRTAAAKRTVQHGWWLRQPGHPDIVARYHWARGSAKEIAARGKDATVRGAGGLVAGVVDSVIFGDTAADNRSYVRSAKPVTWCADDEAALTAGHTQGIKSYIPHASWLDRRLAFALAVLRQE</sequence>
<reference evidence="1" key="1">
    <citation type="submission" date="2022-10" db="EMBL/GenBank/DDBJ databases">
        <title>The complete genomes of actinobacterial strains from the NBC collection.</title>
        <authorList>
            <person name="Joergensen T.S."/>
            <person name="Alvarez Arevalo M."/>
            <person name="Sterndorff E.B."/>
            <person name="Faurdal D."/>
            <person name="Vuksanovic O."/>
            <person name="Mourched A.-S."/>
            <person name="Charusanti P."/>
            <person name="Shaw S."/>
            <person name="Blin K."/>
            <person name="Weber T."/>
        </authorList>
    </citation>
    <scope>NUCLEOTIDE SEQUENCE</scope>
    <source>
        <strain evidence="1">NBC_00003</strain>
    </source>
</reference>
<evidence type="ECO:0000313" key="1">
    <source>
        <dbReference type="EMBL" id="WTW59278.1"/>
    </source>
</evidence>
<accession>A0AAU2UWC8</accession>
<protein>
    <submittedName>
        <fullName evidence="1">Uncharacterized protein</fullName>
    </submittedName>
</protein>
<name>A0AAU2UWC8_9ACTN</name>
<dbReference type="EMBL" id="CP108318">
    <property type="protein sequence ID" value="WTW59278.1"/>
    <property type="molecule type" value="Genomic_DNA"/>
</dbReference>